<evidence type="ECO:0000256" key="9">
    <source>
        <dbReference type="RuleBase" id="RU363032"/>
    </source>
</evidence>
<dbReference type="InterPro" id="IPR043429">
    <property type="entry name" value="ArtM/GltK/GlnP/TcyL/YhdX-like"/>
</dbReference>
<dbReference type="Pfam" id="PF00528">
    <property type="entry name" value="BPD_transp_1"/>
    <property type="match status" value="1"/>
</dbReference>
<keyword evidence="4" id="KW-1003">Cell membrane</keyword>
<keyword evidence="12" id="KW-1185">Reference proteome</keyword>
<reference evidence="11" key="1">
    <citation type="submission" date="2022-10" db="EMBL/GenBank/DDBJ databases">
        <title>Hoeflea sp. G2-23, isolated from marine algae.</title>
        <authorList>
            <person name="Kristyanto S."/>
            <person name="Kim J.M."/>
            <person name="Jeon C.O."/>
        </authorList>
    </citation>
    <scope>NUCLEOTIDE SEQUENCE</scope>
    <source>
        <strain evidence="11">G2-23</strain>
    </source>
</reference>
<comment type="caution">
    <text evidence="11">The sequence shown here is derived from an EMBL/GenBank/DDBJ whole genome shotgun (WGS) entry which is preliminary data.</text>
</comment>
<accession>A0ABT3Z5H8</accession>
<evidence type="ECO:0000256" key="8">
    <source>
        <dbReference type="ARBA" id="ARBA00023136"/>
    </source>
</evidence>
<dbReference type="CDD" id="cd06261">
    <property type="entry name" value="TM_PBP2"/>
    <property type="match status" value="2"/>
</dbReference>
<dbReference type="NCBIfam" id="TIGR01726">
    <property type="entry name" value="HEQRo_perm_3TM"/>
    <property type="match status" value="1"/>
</dbReference>
<feature type="transmembrane region" description="Helical" evidence="9">
    <location>
        <begin position="89"/>
        <end position="118"/>
    </location>
</feature>
<dbReference type="InterPro" id="IPR010065">
    <property type="entry name" value="AA_ABC_transptr_permease_3TM"/>
</dbReference>
<keyword evidence="8 9" id="KW-0472">Membrane</keyword>
<dbReference type="InterPro" id="IPR035906">
    <property type="entry name" value="MetI-like_sf"/>
</dbReference>
<dbReference type="InterPro" id="IPR000515">
    <property type="entry name" value="MetI-like"/>
</dbReference>
<gene>
    <name evidence="11" type="ORF">OEG84_04630</name>
</gene>
<dbReference type="EMBL" id="JAOVZR010000001">
    <property type="protein sequence ID" value="MCY0147023.1"/>
    <property type="molecule type" value="Genomic_DNA"/>
</dbReference>
<dbReference type="SUPFAM" id="SSF161098">
    <property type="entry name" value="MetI-like"/>
    <property type="match status" value="2"/>
</dbReference>
<evidence type="ECO:0000256" key="5">
    <source>
        <dbReference type="ARBA" id="ARBA00022692"/>
    </source>
</evidence>
<evidence type="ECO:0000313" key="12">
    <source>
        <dbReference type="Proteomes" id="UP001073227"/>
    </source>
</evidence>
<organism evidence="11 12">
    <name type="scientific">Hoeflea algicola</name>
    <dbReference type="NCBI Taxonomy" id="2983763"/>
    <lineage>
        <taxon>Bacteria</taxon>
        <taxon>Pseudomonadati</taxon>
        <taxon>Pseudomonadota</taxon>
        <taxon>Alphaproteobacteria</taxon>
        <taxon>Hyphomicrobiales</taxon>
        <taxon>Rhizobiaceae</taxon>
        <taxon>Hoeflea</taxon>
    </lineage>
</organism>
<evidence type="ECO:0000256" key="3">
    <source>
        <dbReference type="ARBA" id="ARBA00022448"/>
    </source>
</evidence>
<dbReference type="PANTHER" id="PTHR30614">
    <property type="entry name" value="MEMBRANE COMPONENT OF AMINO ACID ABC TRANSPORTER"/>
    <property type="match status" value="1"/>
</dbReference>
<feature type="transmembrane region" description="Helical" evidence="9">
    <location>
        <begin position="270"/>
        <end position="289"/>
    </location>
</feature>
<protein>
    <submittedName>
        <fullName evidence="11">Amino acid ABC transporter permease</fullName>
    </submittedName>
</protein>
<dbReference type="PANTHER" id="PTHR30614:SF37">
    <property type="entry name" value="AMINO-ACID ABC TRANSPORTER PERMEASE PROTEIN YHDX-RELATED"/>
    <property type="match status" value="1"/>
</dbReference>
<proteinExistence type="inferred from homology"/>
<dbReference type="RefSeq" id="WP_267652646.1">
    <property type="nucleotide sequence ID" value="NZ_JAOVZR010000001.1"/>
</dbReference>
<keyword evidence="5 9" id="KW-0812">Transmembrane</keyword>
<feature type="transmembrane region" description="Helical" evidence="9">
    <location>
        <begin position="368"/>
        <end position="393"/>
    </location>
</feature>
<dbReference type="Proteomes" id="UP001073227">
    <property type="component" value="Unassembled WGS sequence"/>
</dbReference>
<evidence type="ECO:0000256" key="1">
    <source>
        <dbReference type="ARBA" id="ARBA00004429"/>
    </source>
</evidence>
<evidence type="ECO:0000313" key="11">
    <source>
        <dbReference type="EMBL" id="MCY0147023.1"/>
    </source>
</evidence>
<evidence type="ECO:0000256" key="6">
    <source>
        <dbReference type="ARBA" id="ARBA00022970"/>
    </source>
</evidence>
<comment type="subcellular location">
    <subcellularLocation>
        <location evidence="1">Cell inner membrane</location>
        <topology evidence="1">Multi-pass membrane protein</topology>
    </subcellularLocation>
    <subcellularLocation>
        <location evidence="9">Cell membrane</location>
        <topology evidence="9">Multi-pass membrane protein</topology>
    </subcellularLocation>
</comment>
<keyword evidence="3 9" id="KW-0813">Transport</keyword>
<comment type="similarity">
    <text evidence="2">Belongs to the binding-protein-dependent transport system permease family. HisMQ subfamily.</text>
</comment>
<evidence type="ECO:0000256" key="4">
    <source>
        <dbReference type="ARBA" id="ARBA00022475"/>
    </source>
</evidence>
<feature type="transmembrane region" description="Helical" evidence="9">
    <location>
        <begin position="28"/>
        <end position="46"/>
    </location>
</feature>
<feature type="domain" description="ABC transmembrane type-1" evidence="10">
    <location>
        <begin position="94"/>
        <end position="390"/>
    </location>
</feature>
<feature type="transmembrane region" description="Helical" evidence="9">
    <location>
        <begin position="193"/>
        <end position="212"/>
    </location>
</feature>
<sequence>MAHQTGVSADADDSGRVSLMNDPKARGLVFQILLIVAVAAVVWSGISNAIDNLARAGIASGFGFFGERAGFDIGQSIIPYTNDSTYFRAFLVGLLNTLVVGAIGIFFASVIGFTVGLARLSHNYLVRKFATVYVETLRNIPLLLQLLFWYKAVLSILPSPREAARETGVEVAFSINNRGLYLPRLVPESGSSLIFYAIVVALVAWFLIGRWAKKRQMDTGQQFPVFLTGLGMLIGLPLIAFLVTGMPMSVEYASLQGFNMVGGWVIQPEFMALLLGLSLYTASFIAEIVRAGILAVSRGQTEAAFALGVRPNLTSRLVIVPQAMRVIIPPLTSQYLNLIKNSSLAVAIGYPDLVSIFGGTVLNQTGQAVEVISITMLVYLGLSLLTSAFMNWFNSRVALVER</sequence>
<evidence type="ECO:0000256" key="7">
    <source>
        <dbReference type="ARBA" id="ARBA00022989"/>
    </source>
</evidence>
<feature type="transmembrane region" description="Helical" evidence="9">
    <location>
        <begin position="344"/>
        <end position="362"/>
    </location>
</feature>
<keyword evidence="6" id="KW-0029">Amino-acid transport</keyword>
<dbReference type="PROSITE" id="PS50928">
    <property type="entry name" value="ABC_TM1"/>
    <property type="match status" value="1"/>
</dbReference>
<name>A0ABT3Z5H8_9HYPH</name>
<keyword evidence="7 9" id="KW-1133">Transmembrane helix</keyword>
<feature type="transmembrane region" description="Helical" evidence="9">
    <location>
        <begin position="224"/>
        <end position="250"/>
    </location>
</feature>
<evidence type="ECO:0000256" key="2">
    <source>
        <dbReference type="ARBA" id="ARBA00010072"/>
    </source>
</evidence>
<dbReference type="Gene3D" id="1.10.3720.10">
    <property type="entry name" value="MetI-like"/>
    <property type="match status" value="2"/>
</dbReference>
<evidence type="ECO:0000259" key="10">
    <source>
        <dbReference type="PROSITE" id="PS50928"/>
    </source>
</evidence>